<dbReference type="Proteomes" id="UP000197007">
    <property type="component" value="Chromosome"/>
</dbReference>
<proteinExistence type="predicted"/>
<sequence length="145" mass="16612">MKDFIFKKLLGKSGDFFSGDNLKKVTTIMSQFSNIEQIANQAIGEISTLSQKIKDNTEIPCEMITTEKLDKDVLKQIIREEKEAVYLALLNQGRNKKDDLEIFLQYLNAEKQALNFNKVMCIRCQMIAEDLKEAFGDKSLLIVKL</sequence>
<dbReference type="KEGG" id="capn:CBG49_14015"/>
<protein>
    <submittedName>
        <fullName evidence="1">Uncharacterized protein</fullName>
    </submittedName>
</protein>
<dbReference type="EMBL" id="CP022022">
    <property type="protein sequence ID" value="ASF44117.1"/>
    <property type="molecule type" value="Genomic_DNA"/>
</dbReference>
<organism evidence="1 2">
    <name type="scientific">Capnocytophaga endodontalis</name>
    <dbReference type="NCBI Taxonomy" id="2708117"/>
    <lineage>
        <taxon>Bacteria</taxon>
        <taxon>Pseudomonadati</taxon>
        <taxon>Bacteroidota</taxon>
        <taxon>Flavobacteriia</taxon>
        <taxon>Flavobacteriales</taxon>
        <taxon>Flavobacteriaceae</taxon>
        <taxon>Capnocytophaga</taxon>
    </lineage>
</organism>
<dbReference type="AlphaFoldDB" id="A0A1Z4BS38"/>
<evidence type="ECO:0000313" key="2">
    <source>
        <dbReference type="Proteomes" id="UP000197007"/>
    </source>
</evidence>
<evidence type="ECO:0000313" key="1">
    <source>
        <dbReference type="EMBL" id="ASF44117.1"/>
    </source>
</evidence>
<name>A0A1Z4BS38_9FLAO</name>
<keyword evidence="2" id="KW-1185">Reference proteome</keyword>
<gene>
    <name evidence="1" type="ORF">CBG49_14015</name>
</gene>
<reference evidence="2" key="1">
    <citation type="submission" date="2017-06" db="EMBL/GenBank/DDBJ databases">
        <title>Complete genome sequence of Capnocytophaga sp. KCOM 1579 (=ChDC OS43) isolated from a human refractory periapical abscess lesion.</title>
        <authorList>
            <person name="Kook J.-K."/>
            <person name="Park S.-N."/>
            <person name="Lim Y.K."/>
            <person name="Roh H."/>
        </authorList>
    </citation>
    <scope>NUCLEOTIDE SEQUENCE [LARGE SCALE GENOMIC DNA]</scope>
    <source>
        <strain evidence="2">ChDC OS43</strain>
    </source>
</reference>
<accession>A0A1Z4BS38</accession>
<dbReference type="RefSeq" id="WP_088594966.1">
    <property type="nucleotide sequence ID" value="NZ_CP022022.1"/>
</dbReference>